<name>A0A1Y6K2L6_9CHLR</name>
<evidence type="ECO:0000313" key="2">
    <source>
        <dbReference type="Proteomes" id="UP000195514"/>
    </source>
</evidence>
<dbReference type="RefSeq" id="WP_157891693.1">
    <property type="nucleotide sequence ID" value="NZ_LT859958.1"/>
</dbReference>
<dbReference type="Proteomes" id="UP000195514">
    <property type="component" value="Chromosome I"/>
</dbReference>
<organism evidence="1 2">
    <name type="scientific">Candidatus Brevifilum fermentans</name>
    <dbReference type="NCBI Taxonomy" id="1986204"/>
    <lineage>
        <taxon>Bacteria</taxon>
        <taxon>Bacillati</taxon>
        <taxon>Chloroflexota</taxon>
        <taxon>Anaerolineae</taxon>
        <taxon>Anaerolineales</taxon>
        <taxon>Anaerolineaceae</taxon>
        <taxon>Candidatus Brevifilum</taxon>
    </lineage>
</organism>
<protein>
    <submittedName>
        <fullName evidence="1">Uncharacterized protein</fullName>
    </submittedName>
</protein>
<dbReference type="KEGG" id="abat:CFX1CAM_0877"/>
<gene>
    <name evidence="1" type="ORF">CFX1CAM_0877</name>
</gene>
<proteinExistence type="predicted"/>
<dbReference type="AlphaFoldDB" id="A0A1Y6K2L6"/>
<sequence length="300" mass="32623">MTKKFFVSKLIGLLFVFFLLVITKTSDVPAQSTYEPQLDHSACVYHCMMDQNFIHSKMGYGPASSTYYQFMTRFWETSGCKGVGIKDILETVIAVSGAPGGATMSCYQLLLAETLGCANTCRNANPSNSAYGANVKLTATTTSPGYLEVGLDNRLSSGDYLDYSNGYSGRFYLTTTLQLGGGTPLAVGHQFMPSMSFPNWITSQEFGAHKCTISDECPSCCEILWDLDAPSYIPTTVEFLDGVLYDLTDQAIGKKGVTGSFSNDGYVVLLRDGDTITINQGPYAGVAWTKAHNKTTKKHT</sequence>
<accession>A0A1Y6K2L6</accession>
<keyword evidence="2" id="KW-1185">Reference proteome</keyword>
<reference evidence="2" key="1">
    <citation type="submission" date="2017-05" db="EMBL/GenBank/DDBJ databases">
        <authorList>
            <person name="Kirkegaard R."/>
            <person name="Mcilroy J S."/>
        </authorList>
    </citation>
    <scope>NUCLEOTIDE SEQUENCE [LARGE SCALE GENOMIC DNA]</scope>
</reference>
<dbReference type="EMBL" id="LT859958">
    <property type="protein sequence ID" value="SMX53942.1"/>
    <property type="molecule type" value="Genomic_DNA"/>
</dbReference>
<evidence type="ECO:0000313" key="1">
    <source>
        <dbReference type="EMBL" id="SMX53942.1"/>
    </source>
</evidence>